<name>A0A640SPA7_9ACTN</name>
<reference evidence="3 5" key="1">
    <citation type="submission" date="2019-12" db="EMBL/GenBank/DDBJ databases">
        <title>Whole genome shotgun sequence of Streptomyces caniferus NBRC 15389.</title>
        <authorList>
            <person name="Ichikawa N."/>
            <person name="Kimura A."/>
            <person name="Kitahashi Y."/>
            <person name="Komaki H."/>
            <person name="Tamura T."/>
        </authorList>
    </citation>
    <scope>NUCLEOTIDE SEQUENCE [LARGE SCALE GENOMIC DNA]</scope>
    <source>
        <strain evidence="3 5">NBRC 15389</strain>
    </source>
</reference>
<evidence type="ECO:0000313" key="3">
    <source>
        <dbReference type="EMBL" id="GFE11926.1"/>
    </source>
</evidence>
<dbReference type="AlphaFoldDB" id="A0A640SPA7"/>
<evidence type="ECO:0000313" key="5">
    <source>
        <dbReference type="Proteomes" id="UP000435837"/>
    </source>
</evidence>
<feature type="region of interest" description="Disordered" evidence="1">
    <location>
        <begin position="1"/>
        <end position="28"/>
    </location>
</feature>
<organism evidence="3 5">
    <name type="scientific">Streptomyces caniferus</name>
    <dbReference type="NCBI Taxonomy" id="285557"/>
    <lineage>
        <taxon>Bacteria</taxon>
        <taxon>Bacillati</taxon>
        <taxon>Actinomycetota</taxon>
        <taxon>Actinomycetes</taxon>
        <taxon>Kitasatosporales</taxon>
        <taxon>Streptomycetaceae</taxon>
        <taxon>Streptomyces</taxon>
    </lineage>
</organism>
<accession>A0A640SPA7</accession>
<dbReference type="EMBL" id="BLIN01000003">
    <property type="protein sequence ID" value="GFE07098.1"/>
    <property type="molecule type" value="Genomic_DNA"/>
</dbReference>
<evidence type="ECO:0000313" key="4">
    <source>
        <dbReference type="EMBL" id="GFE11953.1"/>
    </source>
</evidence>
<protein>
    <submittedName>
        <fullName evidence="3">Uncharacterized protein</fullName>
    </submittedName>
</protein>
<dbReference type="EMBL" id="BLIN01000010">
    <property type="protein sequence ID" value="GFE11926.1"/>
    <property type="molecule type" value="Genomic_DNA"/>
</dbReference>
<feature type="compositionally biased region" description="Basic and acidic residues" evidence="1">
    <location>
        <begin position="9"/>
        <end position="27"/>
    </location>
</feature>
<evidence type="ECO:0000256" key="1">
    <source>
        <dbReference type="SAM" id="MobiDB-lite"/>
    </source>
</evidence>
<evidence type="ECO:0000313" key="2">
    <source>
        <dbReference type="EMBL" id="GFE07098.1"/>
    </source>
</evidence>
<gene>
    <name evidence="2" type="ORF">Scani_33660</name>
    <name evidence="3" type="ORF">Scani_81940</name>
    <name evidence="4" type="ORF">Scani_82210</name>
</gene>
<dbReference type="Proteomes" id="UP000435837">
    <property type="component" value="Unassembled WGS sequence"/>
</dbReference>
<proteinExistence type="predicted"/>
<sequence>MGDGTPLRAGDDRDLPAQARGESEGMRYRLRARHRLQEPETAVDRASDQEIVAMFGPAARPGTG</sequence>
<dbReference type="EMBL" id="BLIN01000010">
    <property type="protein sequence ID" value="GFE11953.1"/>
    <property type="molecule type" value="Genomic_DNA"/>
</dbReference>
<comment type="caution">
    <text evidence="3">The sequence shown here is derived from an EMBL/GenBank/DDBJ whole genome shotgun (WGS) entry which is preliminary data.</text>
</comment>